<dbReference type="EMBL" id="JH651384">
    <property type="protein sequence ID" value="EIJ33103.1"/>
    <property type="molecule type" value="Genomic_DNA"/>
</dbReference>
<dbReference type="InterPro" id="IPR016130">
    <property type="entry name" value="Tyr_Pase_AS"/>
</dbReference>
<dbReference type="InterPro" id="IPR004861">
    <property type="entry name" value="Siw14-like"/>
</dbReference>
<sequence length="218" mass="24494">MQKMDNRCKKGDEKGVCNTPLRRSLAGVYCIRPLLLSLLLLPGLVFAVPSERPAEWAKPVANSKLDNFYQVSPLLYRSAQPLPEDFRELQQRGISEVLDLRLYHRDTPVPDSTLELQQAPLSPGNINPRYLTKALQVIANAKGPVLVHCLHGSDRTGLVVALYRVVCQGWSKQQAIEEMQDGGYGFHLFFSNIPAFIEEVDEEKLRRDVRGKACPAIQ</sequence>
<dbReference type="Pfam" id="PF03162">
    <property type="entry name" value="Y_phosphatase2"/>
    <property type="match status" value="1"/>
</dbReference>
<evidence type="ECO:0000313" key="5">
    <source>
        <dbReference type="Proteomes" id="UP000005317"/>
    </source>
</evidence>
<accession>A0A656HA99</accession>
<keyword evidence="5" id="KW-1185">Reference proteome</keyword>
<dbReference type="OrthoDB" id="9814896at2"/>
<dbReference type="AlphaFoldDB" id="A0A656HA99"/>
<dbReference type="PROSITE" id="PS00383">
    <property type="entry name" value="TYR_PHOSPHATASE_1"/>
    <property type="match status" value="1"/>
</dbReference>
<feature type="domain" description="Tyrosine specific protein phosphatases" evidence="3">
    <location>
        <begin position="129"/>
        <end position="181"/>
    </location>
</feature>
<comment type="similarity">
    <text evidence="1">Belongs to the protein-tyrosine phosphatase family.</text>
</comment>
<evidence type="ECO:0000256" key="1">
    <source>
        <dbReference type="ARBA" id="ARBA00009580"/>
    </source>
</evidence>
<reference evidence="5" key="1">
    <citation type="journal article" date="2011" name="Stand. Genomic Sci.">
        <title>Genome sequence of the filamentous, gliding Thiothrix nivea neotype strain (JP2(T)).</title>
        <authorList>
            <person name="Lapidus A."/>
            <person name="Nolan M."/>
            <person name="Lucas S."/>
            <person name="Glavina Del Rio T."/>
            <person name="Tice H."/>
            <person name="Cheng J.F."/>
            <person name="Tapia R."/>
            <person name="Han C."/>
            <person name="Goodwin L."/>
            <person name="Pitluck S."/>
            <person name="Liolios K."/>
            <person name="Pagani I."/>
            <person name="Ivanova N."/>
            <person name="Huntemann M."/>
            <person name="Mavromatis K."/>
            <person name="Mikhailova N."/>
            <person name="Pati A."/>
            <person name="Chen A."/>
            <person name="Palaniappan K."/>
            <person name="Land M."/>
            <person name="Brambilla E.M."/>
            <person name="Rohde M."/>
            <person name="Abt B."/>
            <person name="Verbarg S."/>
            <person name="Goker M."/>
            <person name="Bristow J."/>
            <person name="Eisen J.A."/>
            <person name="Markowitz V."/>
            <person name="Hugenholtz P."/>
            <person name="Kyrpides N.C."/>
            <person name="Klenk H.P."/>
            <person name="Woyke T."/>
        </authorList>
    </citation>
    <scope>NUCLEOTIDE SEQUENCE [LARGE SCALE GENOMIC DNA]</scope>
    <source>
        <strain evidence="5">ATCC 35100 / DSM 5205 / JP2</strain>
    </source>
</reference>
<organism evidence="4 5">
    <name type="scientific">Thiothrix nivea (strain ATCC 35100 / DSM 5205 / JP2)</name>
    <dbReference type="NCBI Taxonomy" id="870187"/>
    <lineage>
        <taxon>Bacteria</taxon>
        <taxon>Pseudomonadati</taxon>
        <taxon>Pseudomonadota</taxon>
        <taxon>Gammaproteobacteria</taxon>
        <taxon>Thiotrichales</taxon>
        <taxon>Thiotrichaceae</taxon>
        <taxon>Thiothrix</taxon>
    </lineage>
</organism>
<dbReference type="SUPFAM" id="SSF52799">
    <property type="entry name" value="(Phosphotyrosine protein) phosphatases II"/>
    <property type="match status" value="1"/>
</dbReference>
<dbReference type="Gene3D" id="3.90.190.10">
    <property type="entry name" value="Protein tyrosine phosphatase superfamily"/>
    <property type="match status" value="1"/>
</dbReference>
<evidence type="ECO:0000313" key="4">
    <source>
        <dbReference type="EMBL" id="EIJ33103.1"/>
    </source>
</evidence>
<evidence type="ECO:0000256" key="2">
    <source>
        <dbReference type="SAM" id="Phobius"/>
    </source>
</evidence>
<name>A0A656HA99_THINJ</name>
<gene>
    <name evidence="4" type="ORF">Thini_0456</name>
</gene>
<evidence type="ECO:0000259" key="3">
    <source>
        <dbReference type="PROSITE" id="PS50056"/>
    </source>
</evidence>
<feature type="transmembrane region" description="Helical" evidence="2">
    <location>
        <begin position="29"/>
        <end position="48"/>
    </location>
</feature>
<dbReference type="GO" id="GO:0016791">
    <property type="term" value="F:phosphatase activity"/>
    <property type="evidence" value="ECO:0007669"/>
    <property type="project" value="TreeGrafter"/>
</dbReference>
<dbReference type="InterPro" id="IPR000387">
    <property type="entry name" value="Tyr_Pase_dom"/>
</dbReference>
<protein>
    <submittedName>
        <fullName evidence="4">Protein tyrosine/serine phosphatase</fullName>
    </submittedName>
</protein>
<keyword evidence="2" id="KW-0812">Transmembrane</keyword>
<keyword evidence="2" id="KW-0472">Membrane</keyword>
<dbReference type="PANTHER" id="PTHR31126">
    <property type="entry name" value="TYROSINE-PROTEIN PHOSPHATASE"/>
    <property type="match status" value="1"/>
</dbReference>
<proteinExistence type="inferred from homology"/>
<dbReference type="Proteomes" id="UP000005317">
    <property type="component" value="Unassembled WGS sequence"/>
</dbReference>
<dbReference type="PROSITE" id="PS50056">
    <property type="entry name" value="TYR_PHOSPHATASE_2"/>
    <property type="match status" value="1"/>
</dbReference>
<keyword evidence="2" id="KW-1133">Transmembrane helix</keyword>
<dbReference type="PANTHER" id="PTHR31126:SF72">
    <property type="entry name" value="DUAL SPECIFICITY PROTEIN PHOSPHATASE TPBA"/>
    <property type="match status" value="1"/>
</dbReference>
<dbReference type="InterPro" id="IPR029021">
    <property type="entry name" value="Prot-tyrosine_phosphatase-like"/>
</dbReference>